<sequence>MAAQRTAERGYHQDYIARIRYENTLPPPPGAPKLLNIPIEGLQHYTSAAFSSRMARQQPLNIEADAELGMPIDLVGMPGIFDGDESSIQAPLSLPPVHSKDKNLLRPLSELGKPKFSTGGHSFLRRTEYISSDAKARAEANASAAKVGPKSPASKVPRRQTDTSKEDPINILRHVIKGFDVANPDDVYTGEDDPKHLRGAQPTPAELEAWRRPKHPSKPDLKLLDYYPVRPDLDATTDGGAYIVSKFQGNPTSVNAEHDARMDMGLIMPTEREGEDYDYEFYLPQDEETAKKLKRKYESIDEDEEPEASLSQDGARSFRFQHHRTYDMGRQLTSVEQPYKEIALALHDPELEDPVSGSRLVKGAYYYPISMKMQLKPRRNRNLANLGSQKKAMDVEGDRPDEVNLLVRDADEEEVEKRKGHRVELLPGFGPTNGA</sequence>
<protein>
    <recommendedName>
        <fullName evidence="7">Paf1-domain-containing protein</fullName>
    </recommendedName>
</protein>
<dbReference type="InterPro" id="IPR007133">
    <property type="entry name" value="RNA_pol_II-assoc_Paf1"/>
</dbReference>
<dbReference type="PANTHER" id="PTHR23188">
    <property type="entry name" value="RNA POLYMERASE II-ASSOCIATED FACTOR 1 HOMOLOG"/>
    <property type="match status" value="1"/>
</dbReference>
<keyword evidence="6" id="KW-1185">Reference proteome</keyword>
<evidence type="ECO:0000256" key="3">
    <source>
        <dbReference type="ARBA" id="ARBA00023242"/>
    </source>
</evidence>
<dbReference type="EMBL" id="JAPUFD010000002">
    <property type="protein sequence ID" value="MDI1485952.1"/>
    <property type="molecule type" value="Genomic_DNA"/>
</dbReference>
<comment type="subcellular location">
    <subcellularLocation>
        <location evidence="1">Nucleus</location>
    </subcellularLocation>
</comment>
<feature type="compositionally biased region" description="Basic and acidic residues" evidence="4">
    <location>
        <begin position="159"/>
        <end position="168"/>
    </location>
</feature>
<name>A0AA43QG73_9LECA</name>
<accession>A0AA43QG73</accession>
<dbReference type="Proteomes" id="UP001161017">
    <property type="component" value="Unassembled WGS sequence"/>
</dbReference>
<evidence type="ECO:0008006" key="7">
    <source>
        <dbReference type="Google" id="ProtNLM"/>
    </source>
</evidence>
<feature type="region of interest" description="Disordered" evidence="4">
    <location>
        <begin position="140"/>
        <end position="170"/>
    </location>
</feature>
<keyword evidence="3" id="KW-0539">Nucleus</keyword>
<organism evidence="5 6">
    <name type="scientific">Ramalina farinacea</name>
    <dbReference type="NCBI Taxonomy" id="258253"/>
    <lineage>
        <taxon>Eukaryota</taxon>
        <taxon>Fungi</taxon>
        <taxon>Dikarya</taxon>
        <taxon>Ascomycota</taxon>
        <taxon>Pezizomycotina</taxon>
        <taxon>Lecanoromycetes</taxon>
        <taxon>OSLEUM clade</taxon>
        <taxon>Lecanoromycetidae</taxon>
        <taxon>Lecanorales</taxon>
        <taxon>Lecanorineae</taxon>
        <taxon>Ramalinaceae</taxon>
        <taxon>Ramalina</taxon>
    </lineage>
</organism>
<dbReference type="GO" id="GO:0003682">
    <property type="term" value="F:chromatin binding"/>
    <property type="evidence" value="ECO:0007669"/>
    <property type="project" value="TreeGrafter"/>
</dbReference>
<dbReference type="AlphaFoldDB" id="A0AA43QG73"/>
<evidence type="ECO:0000256" key="2">
    <source>
        <dbReference type="ARBA" id="ARBA00007560"/>
    </source>
</evidence>
<feature type="region of interest" description="Disordered" evidence="4">
    <location>
        <begin position="186"/>
        <end position="205"/>
    </location>
</feature>
<dbReference type="GO" id="GO:0000993">
    <property type="term" value="F:RNA polymerase II complex binding"/>
    <property type="evidence" value="ECO:0007669"/>
    <property type="project" value="TreeGrafter"/>
</dbReference>
<evidence type="ECO:0000313" key="6">
    <source>
        <dbReference type="Proteomes" id="UP001161017"/>
    </source>
</evidence>
<dbReference type="PANTHER" id="PTHR23188:SF12">
    <property type="entry name" value="RNA POLYMERASE II-ASSOCIATED FACTOR 1 HOMOLOG"/>
    <property type="match status" value="1"/>
</dbReference>
<dbReference type="Pfam" id="PF03985">
    <property type="entry name" value="Paf1"/>
    <property type="match status" value="1"/>
</dbReference>
<comment type="caution">
    <text evidence="5">The sequence shown here is derived from an EMBL/GenBank/DDBJ whole genome shotgun (WGS) entry which is preliminary data.</text>
</comment>
<evidence type="ECO:0000313" key="5">
    <source>
        <dbReference type="EMBL" id="MDI1485952.1"/>
    </source>
</evidence>
<dbReference type="GO" id="GO:0016593">
    <property type="term" value="C:Cdc73/Paf1 complex"/>
    <property type="evidence" value="ECO:0007669"/>
    <property type="project" value="InterPro"/>
</dbReference>
<dbReference type="GO" id="GO:0006368">
    <property type="term" value="P:transcription elongation by RNA polymerase II"/>
    <property type="evidence" value="ECO:0007669"/>
    <property type="project" value="InterPro"/>
</dbReference>
<gene>
    <name evidence="5" type="ORF">OHK93_004141</name>
</gene>
<proteinExistence type="inferred from homology"/>
<reference evidence="5" key="1">
    <citation type="journal article" date="2023" name="Genome Biol. Evol.">
        <title>First Whole Genome Sequence and Flow Cytometry Genome Size Data for the Lichen-Forming Fungus Ramalina farinacea (Ascomycota).</title>
        <authorList>
            <person name="Llewellyn T."/>
            <person name="Mian S."/>
            <person name="Hill R."/>
            <person name="Leitch I.J."/>
            <person name="Gaya E."/>
        </authorList>
    </citation>
    <scope>NUCLEOTIDE SEQUENCE</scope>
    <source>
        <strain evidence="5">LIQ254RAFAR</strain>
    </source>
</reference>
<evidence type="ECO:0000256" key="4">
    <source>
        <dbReference type="SAM" id="MobiDB-lite"/>
    </source>
</evidence>
<evidence type="ECO:0000256" key="1">
    <source>
        <dbReference type="ARBA" id="ARBA00004123"/>
    </source>
</evidence>
<comment type="similarity">
    <text evidence="2">Belongs to the PAF1 family.</text>
</comment>